<protein>
    <submittedName>
        <fullName evidence="7">RNA polymerase subunit sigma</fullName>
    </submittedName>
</protein>
<dbReference type="InterPro" id="IPR036388">
    <property type="entry name" value="WH-like_DNA-bd_sf"/>
</dbReference>
<dbReference type="STRING" id="1789224.BFG52_16265"/>
<dbReference type="NCBIfam" id="TIGR02937">
    <property type="entry name" value="sigma70-ECF"/>
    <property type="match status" value="1"/>
</dbReference>
<dbReference type="Gene3D" id="1.10.1740.10">
    <property type="match status" value="1"/>
</dbReference>
<dbReference type="KEGG" id="ala:BFG52_16265"/>
<dbReference type="EMBL" id="CP016895">
    <property type="protein sequence ID" value="AOA59748.1"/>
    <property type="molecule type" value="Genomic_DNA"/>
</dbReference>
<feature type="domain" description="RNA polymerase sigma-70 region 2" evidence="5">
    <location>
        <begin position="11"/>
        <end position="76"/>
    </location>
</feature>
<name>A0A1B2M3H4_9GAMM</name>
<sequence length="168" mass="19423">MIMSGTEVEHLYQNHYAWLHAWLKKRLNNSHTAADLAQDTFVRILSKQDKLYFDRPQALLTTIARGVLVNWLQRQAIEQAYLEVLAAQPEQCLPSPEQQLQSIESLALIFKVLASLPERQQQIFIYSQLEGMKQQEIAQRLHISVRTVIRDLSQALTHCLSVIHQELP</sequence>
<comment type="similarity">
    <text evidence="1">Belongs to the sigma-70 factor family. ECF subfamily.</text>
</comment>
<dbReference type="Proteomes" id="UP000093391">
    <property type="component" value="Chromosome"/>
</dbReference>
<evidence type="ECO:0000256" key="4">
    <source>
        <dbReference type="ARBA" id="ARBA00023163"/>
    </source>
</evidence>
<evidence type="ECO:0000313" key="8">
    <source>
        <dbReference type="Proteomes" id="UP000093391"/>
    </source>
</evidence>
<dbReference type="InterPro" id="IPR013324">
    <property type="entry name" value="RNA_pol_sigma_r3/r4-like"/>
</dbReference>
<evidence type="ECO:0000256" key="3">
    <source>
        <dbReference type="ARBA" id="ARBA00023082"/>
    </source>
</evidence>
<dbReference type="CDD" id="cd06171">
    <property type="entry name" value="Sigma70_r4"/>
    <property type="match status" value="1"/>
</dbReference>
<accession>A0A1B2M3H4</accession>
<dbReference type="SUPFAM" id="SSF88946">
    <property type="entry name" value="Sigma2 domain of RNA polymerase sigma factors"/>
    <property type="match status" value="1"/>
</dbReference>
<dbReference type="Pfam" id="PF08281">
    <property type="entry name" value="Sigma70_r4_2"/>
    <property type="match status" value="1"/>
</dbReference>
<reference evidence="7 8" key="1">
    <citation type="submission" date="2016-08" db="EMBL/GenBank/DDBJ databases">
        <authorList>
            <person name="Seilhamer J.J."/>
        </authorList>
    </citation>
    <scope>NUCLEOTIDE SEQUENCE [LARGE SCALE GENOMIC DNA]</scope>
    <source>
        <strain evidence="7 8">BRTC-1</strain>
    </source>
</reference>
<keyword evidence="8" id="KW-1185">Reference proteome</keyword>
<gene>
    <name evidence="7" type="ORF">BFG52_16265</name>
</gene>
<dbReference type="SUPFAM" id="SSF88659">
    <property type="entry name" value="Sigma3 and sigma4 domains of RNA polymerase sigma factors"/>
    <property type="match status" value="1"/>
</dbReference>
<dbReference type="InterPro" id="IPR013325">
    <property type="entry name" value="RNA_pol_sigma_r2"/>
</dbReference>
<dbReference type="GO" id="GO:0006352">
    <property type="term" value="P:DNA-templated transcription initiation"/>
    <property type="evidence" value="ECO:0007669"/>
    <property type="project" value="InterPro"/>
</dbReference>
<keyword evidence="2" id="KW-0805">Transcription regulation</keyword>
<dbReference type="GO" id="GO:0003677">
    <property type="term" value="F:DNA binding"/>
    <property type="evidence" value="ECO:0007669"/>
    <property type="project" value="InterPro"/>
</dbReference>
<evidence type="ECO:0000256" key="2">
    <source>
        <dbReference type="ARBA" id="ARBA00023015"/>
    </source>
</evidence>
<dbReference type="InterPro" id="IPR007627">
    <property type="entry name" value="RNA_pol_sigma70_r2"/>
</dbReference>
<dbReference type="AlphaFoldDB" id="A0A1B2M3H4"/>
<evidence type="ECO:0000313" key="7">
    <source>
        <dbReference type="EMBL" id="AOA59748.1"/>
    </source>
</evidence>
<proteinExistence type="inferred from homology"/>
<dbReference type="PANTHER" id="PTHR43133:SF63">
    <property type="entry name" value="RNA POLYMERASE SIGMA FACTOR FECI-RELATED"/>
    <property type="match status" value="1"/>
</dbReference>
<dbReference type="InterPro" id="IPR039425">
    <property type="entry name" value="RNA_pol_sigma-70-like"/>
</dbReference>
<dbReference type="InterPro" id="IPR013249">
    <property type="entry name" value="RNA_pol_sigma70_r4_t2"/>
</dbReference>
<evidence type="ECO:0000259" key="5">
    <source>
        <dbReference type="Pfam" id="PF04542"/>
    </source>
</evidence>
<dbReference type="Pfam" id="PF04542">
    <property type="entry name" value="Sigma70_r2"/>
    <property type="match status" value="1"/>
</dbReference>
<organism evidence="7 8">
    <name type="scientific">Acinetobacter larvae</name>
    <dbReference type="NCBI Taxonomy" id="1789224"/>
    <lineage>
        <taxon>Bacteria</taxon>
        <taxon>Pseudomonadati</taxon>
        <taxon>Pseudomonadota</taxon>
        <taxon>Gammaproteobacteria</taxon>
        <taxon>Moraxellales</taxon>
        <taxon>Moraxellaceae</taxon>
        <taxon>Acinetobacter</taxon>
    </lineage>
</organism>
<dbReference type="PANTHER" id="PTHR43133">
    <property type="entry name" value="RNA POLYMERASE ECF-TYPE SIGMA FACTO"/>
    <property type="match status" value="1"/>
</dbReference>
<keyword evidence="4" id="KW-0804">Transcription</keyword>
<evidence type="ECO:0000259" key="6">
    <source>
        <dbReference type="Pfam" id="PF08281"/>
    </source>
</evidence>
<evidence type="ECO:0000256" key="1">
    <source>
        <dbReference type="ARBA" id="ARBA00010641"/>
    </source>
</evidence>
<dbReference type="GO" id="GO:0016987">
    <property type="term" value="F:sigma factor activity"/>
    <property type="evidence" value="ECO:0007669"/>
    <property type="project" value="UniProtKB-KW"/>
</dbReference>
<dbReference type="Gene3D" id="1.10.10.10">
    <property type="entry name" value="Winged helix-like DNA-binding domain superfamily/Winged helix DNA-binding domain"/>
    <property type="match status" value="1"/>
</dbReference>
<dbReference type="InterPro" id="IPR014284">
    <property type="entry name" value="RNA_pol_sigma-70_dom"/>
</dbReference>
<keyword evidence="3" id="KW-0731">Sigma factor</keyword>
<feature type="domain" description="RNA polymerase sigma factor 70 region 4 type 2" evidence="6">
    <location>
        <begin position="110"/>
        <end position="159"/>
    </location>
</feature>